<keyword evidence="2" id="KW-1185">Reference proteome</keyword>
<sequence>MKILKSVSSVENSQGKASQIVEGVKSWGSILVQME</sequence>
<proteinExistence type="predicted"/>
<gene>
    <name evidence="1" type="ORF">SAMN04488542_104176</name>
</gene>
<evidence type="ECO:0000313" key="2">
    <source>
        <dbReference type="Proteomes" id="UP000198972"/>
    </source>
</evidence>
<dbReference type="EMBL" id="FNBG01000004">
    <property type="protein sequence ID" value="SDF00040.1"/>
    <property type="molecule type" value="Genomic_DNA"/>
</dbReference>
<accession>A0A1G7HHS7</accession>
<protein>
    <submittedName>
        <fullName evidence="1">Uncharacterized protein</fullName>
    </submittedName>
</protein>
<dbReference type="AlphaFoldDB" id="A0A1G7HHS7"/>
<dbReference type="Proteomes" id="UP000198972">
    <property type="component" value="Unassembled WGS sequence"/>
</dbReference>
<name>A0A1G7HHS7_9BACL</name>
<organism evidence="1 2">
    <name type="scientific">Fontibacillus panacisegetis</name>
    <dbReference type="NCBI Taxonomy" id="670482"/>
    <lineage>
        <taxon>Bacteria</taxon>
        <taxon>Bacillati</taxon>
        <taxon>Bacillota</taxon>
        <taxon>Bacilli</taxon>
        <taxon>Bacillales</taxon>
        <taxon>Paenibacillaceae</taxon>
        <taxon>Fontibacillus</taxon>
    </lineage>
</organism>
<reference evidence="1 2" key="1">
    <citation type="submission" date="2016-10" db="EMBL/GenBank/DDBJ databases">
        <authorList>
            <person name="de Groot N.N."/>
        </authorList>
    </citation>
    <scope>NUCLEOTIDE SEQUENCE [LARGE SCALE GENOMIC DNA]</scope>
    <source>
        <strain evidence="1 2">DSM 28129</strain>
    </source>
</reference>
<evidence type="ECO:0000313" key="1">
    <source>
        <dbReference type="EMBL" id="SDF00040.1"/>
    </source>
</evidence>